<dbReference type="EMBL" id="JAFMNX010000001">
    <property type="protein sequence ID" value="MBS9720167.1"/>
    <property type="molecule type" value="Genomic_DNA"/>
</dbReference>
<proteinExistence type="inferred from homology"/>
<reference evidence="4 5" key="1">
    <citation type="submission" date="2021-03" db="EMBL/GenBank/DDBJ databases">
        <title>Tianweitania aestuarii sp. nov., isolated from a tidal flat.</title>
        <authorList>
            <person name="Park S."/>
            <person name="Yoon J.-H."/>
        </authorList>
    </citation>
    <scope>NUCLEOTIDE SEQUENCE [LARGE SCALE GENOMIC DNA]</scope>
    <source>
        <strain evidence="4 5">BSSL-BM11</strain>
    </source>
</reference>
<evidence type="ECO:0000313" key="5">
    <source>
        <dbReference type="Proteomes" id="UP001297272"/>
    </source>
</evidence>
<gene>
    <name evidence="4" type="ORF">JYU29_05635</name>
</gene>
<dbReference type="RefSeq" id="WP_213983722.1">
    <property type="nucleotide sequence ID" value="NZ_JAFMNX010000001.1"/>
</dbReference>
<evidence type="ECO:0000256" key="1">
    <source>
        <dbReference type="ARBA" id="ARBA00038087"/>
    </source>
</evidence>
<feature type="domain" description="Baseplate J-like central" evidence="2">
    <location>
        <begin position="196"/>
        <end position="265"/>
    </location>
</feature>
<feature type="domain" description="Baseplate J-like C-terminal" evidence="3">
    <location>
        <begin position="276"/>
        <end position="362"/>
    </location>
</feature>
<comment type="caution">
    <text evidence="4">The sequence shown here is derived from an EMBL/GenBank/DDBJ whole genome shotgun (WGS) entry which is preliminary data.</text>
</comment>
<dbReference type="PANTHER" id="PTHR37829:SF3">
    <property type="entry name" value="PROTEIN JAYE-RELATED"/>
    <property type="match status" value="1"/>
</dbReference>
<evidence type="ECO:0000259" key="2">
    <source>
        <dbReference type="Pfam" id="PF26078"/>
    </source>
</evidence>
<organism evidence="4 5">
    <name type="scientific">Tianweitania aestuarii</name>
    <dbReference type="NCBI Taxonomy" id="2814886"/>
    <lineage>
        <taxon>Bacteria</taxon>
        <taxon>Pseudomonadati</taxon>
        <taxon>Pseudomonadota</taxon>
        <taxon>Alphaproteobacteria</taxon>
        <taxon>Hyphomicrobiales</taxon>
        <taxon>Phyllobacteriaceae</taxon>
        <taxon>Tianweitania</taxon>
    </lineage>
</organism>
<dbReference type="PANTHER" id="PTHR37829">
    <property type="entry name" value="PHAGE-LIKE ELEMENT PBSX PROTEIN XKDT"/>
    <property type="match status" value="1"/>
</dbReference>
<dbReference type="Pfam" id="PF26078">
    <property type="entry name" value="Baseplate_J_M"/>
    <property type="match status" value="1"/>
</dbReference>
<dbReference type="Proteomes" id="UP001297272">
    <property type="component" value="Unassembled WGS sequence"/>
</dbReference>
<dbReference type="InterPro" id="IPR058531">
    <property type="entry name" value="Baseplate_J_M"/>
</dbReference>
<sequence>MPLETRSLNELGATIRGMFRQYLPGTDASLRQNFTSVCAKVLALLSREYELRQAWIYKQLFLTTATDLDIVRMHAAEYRIFQKAAAPASGSVAGTGSPSLTYPAGIRYLSAGTTYVTRKAFTANALGIFSADVAAESSGVATNRDAGGVLSLADPALYPGLSATATIGADGLGGGADAEDIESLRRRALSRKAAPPQGGALSDYERFALGVPGVVAAWARQMSNDVGSIGVWTLFADRPNGIATAEDVAAVDDAVNAQRLIRGRFYAVAPQPVSVDLIIALSPDTASTRATVTAALVAFFDARMPGSRIRPGLPGEPFLLSEAWISEAISGSRGEDNHVLVEPAETLAFQSGELPVLGTIGWV</sequence>
<keyword evidence="5" id="KW-1185">Reference proteome</keyword>
<accession>A0ABS5RV16</accession>
<name>A0ABS5RV16_9HYPH</name>
<evidence type="ECO:0000259" key="3">
    <source>
        <dbReference type="Pfam" id="PF26079"/>
    </source>
</evidence>
<dbReference type="InterPro" id="IPR058530">
    <property type="entry name" value="Baseplate_J-like_C"/>
</dbReference>
<evidence type="ECO:0000313" key="4">
    <source>
        <dbReference type="EMBL" id="MBS9720167.1"/>
    </source>
</evidence>
<dbReference type="Pfam" id="PF26079">
    <property type="entry name" value="Baseplate_J_C"/>
    <property type="match status" value="1"/>
</dbReference>
<dbReference type="InterPro" id="IPR052399">
    <property type="entry name" value="Phage_Baseplate_Assmbl_Protein"/>
</dbReference>
<protein>
    <submittedName>
        <fullName evidence="4">Baseplate J/gp47 family protein</fullName>
    </submittedName>
</protein>
<comment type="similarity">
    <text evidence="1">Belongs to the Mu gp47/PBSX XkdT family.</text>
</comment>